<dbReference type="Proteomes" id="UP000465609">
    <property type="component" value="Chromosome"/>
</dbReference>
<name>A0ABN5YQV8_9MYCO</name>
<organism evidence="1 2">
    <name type="scientific">Mycolicibacterium aubagnense</name>
    <dbReference type="NCBI Taxonomy" id="319707"/>
    <lineage>
        <taxon>Bacteria</taxon>
        <taxon>Bacillati</taxon>
        <taxon>Actinomycetota</taxon>
        <taxon>Actinomycetes</taxon>
        <taxon>Mycobacteriales</taxon>
        <taxon>Mycobacteriaceae</taxon>
        <taxon>Mycolicibacterium</taxon>
    </lineage>
</organism>
<keyword evidence="2" id="KW-1185">Reference proteome</keyword>
<sequence length="176" mass="19668">MAAATTYSCRVRFKRQGPLDQMNAAVAVLELPAAVFKTCPWQPRDLVEEGLRQWLRCCGAAMRDGQVIGMPSHAVDEAWHGLILCTARYSAFCDVAYGQFLHHHPEGGAPAGAVVEPMHEQLRRTVIAWEKVAEPDEVCVLWDLDERVGVDKPWGIAATRVDEIRSAYRALQVRTR</sequence>
<evidence type="ECO:0000313" key="1">
    <source>
        <dbReference type="EMBL" id="BBX82749.1"/>
    </source>
</evidence>
<gene>
    <name evidence="1" type="ORF">MAUB_06220</name>
</gene>
<evidence type="ECO:0000313" key="2">
    <source>
        <dbReference type="Proteomes" id="UP000465609"/>
    </source>
</evidence>
<proteinExistence type="predicted"/>
<protein>
    <submittedName>
        <fullName evidence="1">Uncharacterized protein</fullName>
    </submittedName>
</protein>
<dbReference type="EMBL" id="AP022577">
    <property type="protein sequence ID" value="BBX82749.1"/>
    <property type="molecule type" value="Genomic_DNA"/>
</dbReference>
<reference evidence="1 2" key="1">
    <citation type="journal article" date="2019" name="Emerg. Microbes Infect.">
        <title>Comprehensive subspecies identification of 175 nontuberculous mycobacteria species based on 7547 genomic profiles.</title>
        <authorList>
            <person name="Matsumoto Y."/>
            <person name="Kinjo T."/>
            <person name="Motooka D."/>
            <person name="Nabeya D."/>
            <person name="Jung N."/>
            <person name="Uechi K."/>
            <person name="Horii T."/>
            <person name="Iida T."/>
            <person name="Fujita J."/>
            <person name="Nakamura S."/>
        </authorList>
    </citation>
    <scope>NUCLEOTIDE SEQUENCE [LARGE SCALE GENOMIC DNA]</scope>
    <source>
        <strain evidence="1 2">JCM 15296</strain>
    </source>
</reference>
<accession>A0ABN5YQV8</accession>